<evidence type="ECO:0000256" key="1">
    <source>
        <dbReference type="ARBA" id="ARBA00029464"/>
    </source>
</evidence>
<dbReference type="AlphaFoldDB" id="A0A8H7VYZ1"/>
<evidence type="ECO:0000313" key="2">
    <source>
        <dbReference type="EMBL" id="KAG4410905.1"/>
    </source>
</evidence>
<sequence length="305" mass="34713">MATEQERRDVEFKTFDGLTLRGWLFVGPKGGPAVIVNGAFMCPKEVFVADVAAWFGRNGLTALVYDARTIGISDGLPRNDLDPQKMAEDNSDAVTFLQNEGWVDPQRIATWGFFYSSGIAFEAAAFDKRIKAVIAQGLMPEWYLNPDDQEWLVARAVQDRANQLRGNPPDYMPLLNEKGEHFLLFKYLQDMTPDSKAHLPDWVHRTRKHAPTFKDSLTLQSFYRHAKWKPISIFSSIAPTPVMILTPENDEVVPPEYQKSIFNSLQSPLKKFHIVKDKGHADFLSVNLDQLLIPQLDFLKEALRF</sequence>
<comment type="similarity">
    <text evidence="1">Belongs to the polyketide transferase af380 family.</text>
</comment>
<dbReference type="PANTHER" id="PTHR47751:SF2">
    <property type="entry name" value="DLTD N-TERMINAL DOMAIN PROTEIN (AFU_ORTHOLOGUE AFUA_8G00380)-RELATED"/>
    <property type="match status" value="1"/>
</dbReference>
<dbReference type="InterPro" id="IPR051411">
    <property type="entry name" value="Polyketide_trans_af380"/>
</dbReference>
<dbReference type="OrthoDB" id="2498029at2759"/>
<dbReference type="PANTHER" id="PTHR47751">
    <property type="entry name" value="SUPERFAMILY HYDROLASE, PUTATIVE (AFU_ORTHOLOGUE AFUA_2G16580)-RELATED"/>
    <property type="match status" value="1"/>
</dbReference>
<gene>
    <name evidence="2" type="ORF">IFR04_015959</name>
</gene>
<name>A0A8H7VYZ1_9HELO</name>
<organism evidence="2 3">
    <name type="scientific">Cadophora malorum</name>
    <dbReference type="NCBI Taxonomy" id="108018"/>
    <lineage>
        <taxon>Eukaryota</taxon>
        <taxon>Fungi</taxon>
        <taxon>Dikarya</taxon>
        <taxon>Ascomycota</taxon>
        <taxon>Pezizomycotina</taxon>
        <taxon>Leotiomycetes</taxon>
        <taxon>Helotiales</taxon>
        <taxon>Ploettnerulaceae</taxon>
        <taxon>Cadophora</taxon>
    </lineage>
</organism>
<dbReference type="Gene3D" id="3.40.50.1820">
    <property type="entry name" value="alpha/beta hydrolase"/>
    <property type="match status" value="1"/>
</dbReference>
<evidence type="ECO:0008006" key="4">
    <source>
        <dbReference type="Google" id="ProtNLM"/>
    </source>
</evidence>
<dbReference type="Gene3D" id="1.10.10.800">
    <property type="match status" value="1"/>
</dbReference>
<protein>
    <recommendedName>
        <fullName evidence="4">AB hydrolase-1 domain-containing protein</fullName>
    </recommendedName>
</protein>
<dbReference type="Proteomes" id="UP000664132">
    <property type="component" value="Unassembled WGS sequence"/>
</dbReference>
<dbReference type="EMBL" id="JAFJYH010000560">
    <property type="protein sequence ID" value="KAG4410905.1"/>
    <property type="molecule type" value="Genomic_DNA"/>
</dbReference>
<dbReference type="InterPro" id="IPR029058">
    <property type="entry name" value="AB_hydrolase_fold"/>
</dbReference>
<comment type="caution">
    <text evidence="2">The sequence shown here is derived from an EMBL/GenBank/DDBJ whole genome shotgun (WGS) entry which is preliminary data.</text>
</comment>
<accession>A0A8H7VYZ1</accession>
<dbReference type="SUPFAM" id="SSF53474">
    <property type="entry name" value="alpha/beta-Hydrolases"/>
    <property type="match status" value="1"/>
</dbReference>
<proteinExistence type="inferred from homology"/>
<evidence type="ECO:0000313" key="3">
    <source>
        <dbReference type="Proteomes" id="UP000664132"/>
    </source>
</evidence>
<keyword evidence="3" id="KW-1185">Reference proteome</keyword>
<reference evidence="2" key="1">
    <citation type="submission" date="2021-02" db="EMBL/GenBank/DDBJ databases">
        <title>Genome sequence Cadophora malorum strain M34.</title>
        <authorList>
            <person name="Stefanovic E."/>
            <person name="Vu D."/>
            <person name="Scully C."/>
            <person name="Dijksterhuis J."/>
            <person name="Roader J."/>
            <person name="Houbraken J."/>
        </authorList>
    </citation>
    <scope>NUCLEOTIDE SEQUENCE</scope>
    <source>
        <strain evidence="2">M34</strain>
    </source>
</reference>